<comment type="caution">
    <text evidence="2">The sequence shown here is derived from an EMBL/GenBank/DDBJ whole genome shotgun (WGS) entry which is preliminary data.</text>
</comment>
<accession>A0A3A2ZC33</accession>
<feature type="non-terminal residue" evidence="2">
    <location>
        <position position="1"/>
    </location>
</feature>
<feature type="non-terminal residue" evidence="2">
    <location>
        <position position="119"/>
    </location>
</feature>
<dbReference type="EMBL" id="MVGC01002090">
    <property type="protein sequence ID" value="RJE16944.1"/>
    <property type="molecule type" value="Genomic_DNA"/>
</dbReference>
<evidence type="ECO:0000313" key="2">
    <source>
        <dbReference type="EMBL" id="RJE16944.1"/>
    </source>
</evidence>
<protein>
    <submittedName>
        <fullName evidence="2">Carboxylesterase</fullName>
    </submittedName>
</protein>
<dbReference type="AlphaFoldDB" id="A0A3A2ZC33"/>
<evidence type="ECO:0000313" key="3">
    <source>
        <dbReference type="Proteomes" id="UP000266188"/>
    </source>
</evidence>
<proteinExistence type="predicted"/>
<dbReference type="Proteomes" id="UP000266188">
    <property type="component" value="Unassembled WGS sequence"/>
</dbReference>
<gene>
    <name evidence="2" type="ORF">PHISCL_10719</name>
</gene>
<organism evidence="2 3">
    <name type="scientific">Aspergillus sclerotialis</name>
    <dbReference type="NCBI Taxonomy" id="2070753"/>
    <lineage>
        <taxon>Eukaryota</taxon>
        <taxon>Fungi</taxon>
        <taxon>Dikarya</taxon>
        <taxon>Ascomycota</taxon>
        <taxon>Pezizomycotina</taxon>
        <taxon>Eurotiomycetes</taxon>
        <taxon>Eurotiomycetidae</taxon>
        <taxon>Eurotiales</taxon>
        <taxon>Aspergillaceae</taxon>
        <taxon>Aspergillus</taxon>
        <taxon>Aspergillus subgen. Polypaecilum</taxon>
    </lineage>
</organism>
<feature type="region of interest" description="Disordered" evidence="1">
    <location>
        <begin position="1"/>
        <end position="29"/>
    </location>
</feature>
<reference evidence="3" key="1">
    <citation type="submission" date="2017-02" db="EMBL/GenBank/DDBJ databases">
        <authorList>
            <person name="Tafer H."/>
            <person name="Lopandic K."/>
        </authorList>
    </citation>
    <scope>NUCLEOTIDE SEQUENCE [LARGE SCALE GENOMIC DNA]</scope>
    <source>
        <strain evidence="3">CBS 366.77</strain>
    </source>
</reference>
<sequence>LHYGSVHVTSEARMREKARHRHDNGGFITDSTAASRRLRRLREHARRRGFLTNSQFHQRRLVLYSRLVVCTRLDRRCVRLLLQRRKPVGRTVARQGVAYPRSCLSLPELPRVPDAHAAV</sequence>
<name>A0A3A2ZC33_9EURO</name>
<keyword evidence="3" id="KW-1185">Reference proteome</keyword>
<evidence type="ECO:0000256" key="1">
    <source>
        <dbReference type="SAM" id="MobiDB-lite"/>
    </source>
</evidence>